<gene>
    <name evidence="2" type="ORF">B0T16DRAFT_296017</name>
</gene>
<dbReference type="Proteomes" id="UP001174936">
    <property type="component" value="Unassembled WGS sequence"/>
</dbReference>
<keyword evidence="3" id="KW-1185">Reference proteome</keyword>
<evidence type="ECO:0000313" key="3">
    <source>
        <dbReference type="Proteomes" id="UP001174936"/>
    </source>
</evidence>
<proteinExistence type="predicted"/>
<feature type="non-terminal residue" evidence="2">
    <location>
        <position position="109"/>
    </location>
</feature>
<evidence type="ECO:0000313" key="2">
    <source>
        <dbReference type="EMBL" id="KAK0644445.1"/>
    </source>
</evidence>
<dbReference type="PANTHER" id="PTHR24148:SF73">
    <property type="entry name" value="HET DOMAIN PROTEIN (AFU_ORTHOLOGUE AFUA_8G01020)"/>
    <property type="match status" value="1"/>
</dbReference>
<reference evidence="2" key="1">
    <citation type="submission" date="2023-06" db="EMBL/GenBank/DDBJ databases">
        <title>Genome-scale phylogeny and comparative genomics of the fungal order Sordariales.</title>
        <authorList>
            <consortium name="Lawrence Berkeley National Laboratory"/>
            <person name="Hensen N."/>
            <person name="Bonometti L."/>
            <person name="Westerberg I."/>
            <person name="Brannstrom I.O."/>
            <person name="Guillou S."/>
            <person name="Cros-Aarteil S."/>
            <person name="Calhoun S."/>
            <person name="Haridas S."/>
            <person name="Kuo A."/>
            <person name="Mondo S."/>
            <person name="Pangilinan J."/>
            <person name="Riley R."/>
            <person name="Labutti K."/>
            <person name="Andreopoulos B."/>
            <person name="Lipzen A."/>
            <person name="Chen C."/>
            <person name="Yanf M."/>
            <person name="Daum C."/>
            <person name="Ng V."/>
            <person name="Clum A."/>
            <person name="Steindorff A."/>
            <person name="Ohm R."/>
            <person name="Martin F."/>
            <person name="Silar P."/>
            <person name="Natvig D."/>
            <person name="Lalanne C."/>
            <person name="Gautier V."/>
            <person name="Ament-Velasquez S.L."/>
            <person name="Kruys A."/>
            <person name="Hutchinson M.I."/>
            <person name="Powell A.J."/>
            <person name="Barry K."/>
            <person name="Miller A.N."/>
            <person name="Grigoriev I.V."/>
            <person name="Debuchy R."/>
            <person name="Gladieux P."/>
            <person name="Thoren M.H."/>
            <person name="Johannesson H."/>
        </authorList>
    </citation>
    <scope>NUCLEOTIDE SEQUENCE</scope>
    <source>
        <strain evidence="2">SMH2532-1</strain>
    </source>
</reference>
<dbReference type="InterPro" id="IPR052895">
    <property type="entry name" value="HetReg/Transcr_Mod"/>
</dbReference>
<accession>A0AA39Y4N8</accession>
<organism evidence="2 3">
    <name type="scientific">Cercophora newfieldiana</name>
    <dbReference type="NCBI Taxonomy" id="92897"/>
    <lineage>
        <taxon>Eukaryota</taxon>
        <taxon>Fungi</taxon>
        <taxon>Dikarya</taxon>
        <taxon>Ascomycota</taxon>
        <taxon>Pezizomycotina</taxon>
        <taxon>Sordariomycetes</taxon>
        <taxon>Sordariomycetidae</taxon>
        <taxon>Sordariales</taxon>
        <taxon>Lasiosphaeriaceae</taxon>
        <taxon>Cercophora</taxon>
    </lineage>
</organism>
<comment type="caution">
    <text evidence="2">The sequence shown here is derived from an EMBL/GenBank/DDBJ whole genome shotgun (WGS) entry which is preliminary data.</text>
</comment>
<dbReference type="AlphaFoldDB" id="A0AA39Y4N8"/>
<evidence type="ECO:0000259" key="1">
    <source>
        <dbReference type="Pfam" id="PF06985"/>
    </source>
</evidence>
<protein>
    <submittedName>
        <fullName evidence="2">Heterokaryon incompatibility</fullName>
    </submittedName>
</protein>
<feature type="non-terminal residue" evidence="2">
    <location>
        <position position="1"/>
    </location>
</feature>
<dbReference type="EMBL" id="JAULSV010000005">
    <property type="protein sequence ID" value="KAK0644445.1"/>
    <property type="molecule type" value="Genomic_DNA"/>
</dbReference>
<name>A0AA39Y4N8_9PEZI</name>
<dbReference type="Pfam" id="PF06985">
    <property type="entry name" value="HET"/>
    <property type="match status" value="1"/>
</dbReference>
<dbReference type="InterPro" id="IPR010730">
    <property type="entry name" value="HET"/>
</dbReference>
<feature type="domain" description="Heterokaryon incompatibility" evidence="1">
    <location>
        <begin position="17"/>
        <end position="105"/>
    </location>
</feature>
<sequence>IVACELLEFSVDRAPPYVALSYVWGDSALRKPIFVGTKQLQVTENLESALNHFAEDDKTVIIWVDALCINQSDDVEKGVQVNRMGGIYRSAAAVLVWLGPAADESDLAL</sequence>
<dbReference type="PANTHER" id="PTHR24148">
    <property type="entry name" value="ANKYRIN REPEAT DOMAIN-CONTAINING PROTEIN 39 HOMOLOG-RELATED"/>
    <property type="match status" value="1"/>
</dbReference>